<proteinExistence type="predicted"/>
<dbReference type="PROSITE" id="PS00519">
    <property type="entry name" value="HTH_ASNC_1"/>
    <property type="match status" value="1"/>
</dbReference>
<dbReference type="PRINTS" id="PR00033">
    <property type="entry name" value="HTHASNC"/>
</dbReference>
<dbReference type="GO" id="GO:0005829">
    <property type="term" value="C:cytosol"/>
    <property type="evidence" value="ECO:0007669"/>
    <property type="project" value="TreeGrafter"/>
</dbReference>
<dbReference type="STRING" id="692370.A6F68_00250"/>
<dbReference type="Pfam" id="PF01037">
    <property type="entry name" value="AsnC_trans_reg"/>
    <property type="match status" value="1"/>
</dbReference>
<dbReference type="OrthoDB" id="8590699at2"/>
<dbReference type="Gene3D" id="3.30.70.920">
    <property type="match status" value="1"/>
</dbReference>
<dbReference type="InterPro" id="IPR019887">
    <property type="entry name" value="Tscrpt_reg_AsnC/Lrp_C"/>
</dbReference>
<evidence type="ECO:0000313" key="6">
    <source>
        <dbReference type="Proteomes" id="UP000092932"/>
    </source>
</evidence>
<dbReference type="EMBL" id="CP016591">
    <property type="protein sequence ID" value="ANY18785.1"/>
    <property type="molecule type" value="Genomic_DNA"/>
</dbReference>
<evidence type="ECO:0000256" key="1">
    <source>
        <dbReference type="ARBA" id="ARBA00023015"/>
    </source>
</evidence>
<dbReference type="GO" id="GO:0043565">
    <property type="term" value="F:sequence-specific DNA binding"/>
    <property type="evidence" value="ECO:0007669"/>
    <property type="project" value="InterPro"/>
</dbReference>
<sequence length="155" mass="17777">MREWDAYDRKLLKLLQDDALRSAEDLANDVALSPSAIARRVRRMREDGTIVADRAEVSERIGPFLSAVVLVQLDRHARQSVDELLRRLEVRSEVQIILEVAGPYDLLLLVAVKDMDAFNAFADSVLAEDPAMQRYETRFVKRRRKFTGAWPIPIE</sequence>
<reference evidence="5 6" key="1">
    <citation type="submission" date="2016-07" db="EMBL/GenBank/DDBJ databases">
        <title>Complete genome sequence of Altererythrobacter dongtanensis KCTC 22672, a type strain with esterase isolated from tidal flat.</title>
        <authorList>
            <person name="Cheng H."/>
            <person name="Wu Y.-H."/>
            <person name="Zhou P."/>
            <person name="Huo Y.-Y."/>
            <person name="Wang C.-S."/>
            <person name="Xu X.-W."/>
        </authorList>
    </citation>
    <scope>NUCLEOTIDE SEQUENCE [LARGE SCALE GENOMIC DNA]</scope>
    <source>
        <strain evidence="5 6">KCTC 22672</strain>
    </source>
</reference>
<evidence type="ECO:0000256" key="2">
    <source>
        <dbReference type="ARBA" id="ARBA00023125"/>
    </source>
</evidence>
<keyword evidence="1" id="KW-0805">Transcription regulation</keyword>
<dbReference type="SUPFAM" id="SSF46785">
    <property type="entry name" value="Winged helix' DNA-binding domain"/>
    <property type="match status" value="1"/>
</dbReference>
<protein>
    <submittedName>
        <fullName evidence="5">Leucine-responsive regulatory protein</fullName>
    </submittedName>
</protein>
<organism evidence="5 6">
    <name type="scientific">Tsuneonella dongtanensis</name>
    <dbReference type="NCBI Taxonomy" id="692370"/>
    <lineage>
        <taxon>Bacteria</taxon>
        <taxon>Pseudomonadati</taxon>
        <taxon>Pseudomonadota</taxon>
        <taxon>Alphaproteobacteria</taxon>
        <taxon>Sphingomonadales</taxon>
        <taxon>Erythrobacteraceae</taxon>
        <taxon>Tsuneonella</taxon>
    </lineage>
</organism>
<dbReference type="InterPro" id="IPR019885">
    <property type="entry name" value="Tscrpt_reg_HTH_AsnC-type_CS"/>
</dbReference>
<dbReference type="PROSITE" id="PS50956">
    <property type="entry name" value="HTH_ASNC_2"/>
    <property type="match status" value="1"/>
</dbReference>
<dbReference type="Proteomes" id="UP000092932">
    <property type="component" value="Chromosome"/>
</dbReference>
<evidence type="ECO:0000313" key="5">
    <source>
        <dbReference type="EMBL" id="ANY18785.1"/>
    </source>
</evidence>
<dbReference type="PANTHER" id="PTHR30154:SF34">
    <property type="entry name" value="TRANSCRIPTIONAL REGULATOR AZLB"/>
    <property type="match status" value="1"/>
</dbReference>
<dbReference type="SUPFAM" id="SSF54909">
    <property type="entry name" value="Dimeric alpha+beta barrel"/>
    <property type="match status" value="1"/>
</dbReference>
<dbReference type="PANTHER" id="PTHR30154">
    <property type="entry name" value="LEUCINE-RESPONSIVE REGULATORY PROTEIN"/>
    <property type="match status" value="1"/>
</dbReference>
<dbReference type="GO" id="GO:0043200">
    <property type="term" value="P:response to amino acid"/>
    <property type="evidence" value="ECO:0007669"/>
    <property type="project" value="TreeGrafter"/>
</dbReference>
<evidence type="ECO:0000256" key="3">
    <source>
        <dbReference type="ARBA" id="ARBA00023163"/>
    </source>
</evidence>
<evidence type="ECO:0000259" key="4">
    <source>
        <dbReference type="PROSITE" id="PS50956"/>
    </source>
</evidence>
<keyword evidence="2" id="KW-0238">DNA-binding</keyword>
<dbReference type="InterPro" id="IPR011008">
    <property type="entry name" value="Dimeric_a/b-barrel"/>
</dbReference>
<dbReference type="InterPro" id="IPR000485">
    <property type="entry name" value="AsnC-type_HTH_dom"/>
</dbReference>
<dbReference type="RefSeq" id="WP_157096602.1">
    <property type="nucleotide sequence ID" value="NZ_CP016591.1"/>
</dbReference>
<dbReference type="KEGG" id="ado:A6F68_00250"/>
<keyword evidence="3" id="KW-0804">Transcription</keyword>
<dbReference type="Gene3D" id="1.10.10.10">
    <property type="entry name" value="Winged helix-like DNA-binding domain superfamily/Winged helix DNA-binding domain"/>
    <property type="match status" value="1"/>
</dbReference>
<gene>
    <name evidence="5" type="primary">lrp_1</name>
    <name evidence="5" type="ORF">A6F68_00250</name>
</gene>
<name>A0A1B2A9Q9_9SPHN</name>
<dbReference type="InterPro" id="IPR036388">
    <property type="entry name" value="WH-like_DNA-bd_sf"/>
</dbReference>
<dbReference type="AlphaFoldDB" id="A0A1B2A9Q9"/>
<dbReference type="SMART" id="SM00344">
    <property type="entry name" value="HTH_ASNC"/>
    <property type="match status" value="1"/>
</dbReference>
<accession>A0A1B2A9Q9</accession>
<dbReference type="Pfam" id="PF13404">
    <property type="entry name" value="HTH_AsnC-type"/>
    <property type="match status" value="1"/>
</dbReference>
<dbReference type="InterPro" id="IPR019888">
    <property type="entry name" value="Tscrpt_reg_AsnC-like"/>
</dbReference>
<keyword evidence="6" id="KW-1185">Reference proteome</keyword>
<feature type="domain" description="HTH asnC-type" evidence="4">
    <location>
        <begin position="1"/>
        <end position="64"/>
    </location>
</feature>
<dbReference type="InterPro" id="IPR036390">
    <property type="entry name" value="WH_DNA-bd_sf"/>
</dbReference>